<reference evidence="1 2" key="1">
    <citation type="submission" date="2016-09" db="EMBL/GenBank/DDBJ databases">
        <title>The complete genome sequences of Rhizobium gallicum, symbiovars gallicum and phaseoli, symbionts associated to common bean (Phaseolus vulgaris).</title>
        <authorList>
            <person name="Bustos P."/>
            <person name="Santamaria R.I."/>
            <person name="Perez-Carrascal O.M."/>
            <person name="Juarez S."/>
            <person name="Lozano L."/>
            <person name="Martinez-Flores I."/>
            <person name="Martinez-Romero E."/>
            <person name="Cevallos M."/>
            <person name="Romero D."/>
            <person name="Davila G."/>
            <person name="Gonzalez V."/>
        </authorList>
    </citation>
    <scope>NUCLEOTIDE SEQUENCE [LARGE SCALE GENOMIC DNA]</scope>
    <source>
        <strain evidence="1 2">IE4872</strain>
        <plasmid evidence="2">prgalie4872d</plasmid>
    </source>
</reference>
<evidence type="ECO:0000313" key="1">
    <source>
        <dbReference type="EMBL" id="APO71915.1"/>
    </source>
</evidence>
<dbReference type="Proteomes" id="UP000184749">
    <property type="component" value="Plasmid pRgalIE4872d"/>
</dbReference>
<dbReference type="EMBL" id="CP017105">
    <property type="protein sequence ID" value="APO71915.1"/>
    <property type="molecule type" value="Genomic_DNA"/>
</dbReference>
<gene>
    <name evidence="1" type="ORF">IE4872_PD01392</name>
</gene>
<sequence>MAESRLLSEDAQDTNTNQGAIATGHLALVPTWLPLDIAANAGYNAAGNGGDGTSVGTISSNTLAVFMPSNSAIAGPQTESDAQQGNNALINQDSTEMAGLGGHGGSGNLAIGSADNANLAGNGGNGTFLGALVSTDTAVFAPVNTAVAAGPGATASAEQTNNAAIFQGGTQIGGVGGSGGGHNVAGGAASGSHGATFVYNGDSYAGHGGDGTFIGSMIDVNVAVFSPINIAVGAAGGDAAAAQTNNAIFDQGGVQVAGIGGSGGGFNLSSDTIFTGNAVGGDGGTGYSNGSLVDVSIGYFHPVNIAVPAGGTAEADQLNHVLYDQHTLQIGGIGGAGGEGNIANAHSALVDDILNVLDG</sequence>
<dbReference type="AlphaFoldDB" id="A0A1L5NVJ4"/>
<proteinExistence type="predicted"/>
<protein>
    <submittedName>
        <fullName evidence="1">Uncharacterized protein</fullName>
    </submittedName>
</protein>
<organism evidence="1 2">
    <name type="scientific">Rhizobium gallicum</name>
    <dbReference type="NCBI Taxonomy" id="56730"/>
    <lineage>
        <taxon>Bacteria</taxon>
        <taxon>Pseudomonadati</taxon>
        <taxon>Pseudomonadota</taxon>
        <taxon>Alphaproteobacteria</taxon>
        <taxon>Hyphomicrobiales</taxon>
        <taxon>Rhizobiaceae</taxon>
        <taxon>Rhizobium/Agrobacterium group</taxon>
        <taxon>Rhizobium</taxon>
    </lineage>
</organism>
<dbReference type="RefSeq" id="WP_074072172.1">
    <property type="nucleotide sequence ID" value="NZ_CP017105.1"/>
</dbReference>
<dbReference type="OrthoDB" id="8019375at2"/>
<name>A0A1L5NVJ4_9HYPH</name>
<accession>A0A1L5NVJ4</accession>
<geneLocation type="plasmid" evidence="2">
    <name>prgalie4872d</name>
</geneLocation>
<evidence type="ECO:0000313" key="2">
    <source>
        <dbReference type="Proteomes" id="UP000184749"/>
    </source>
</evidence>
<keyword evidence="1" id="KW-0614">Plasmid</keyword>